<gene>
    <name evidence="1" type="ORF">J2851_006887</name>
</gene>
<keyword evidence="2" id="KW-1185">Reference proteome</keyword>
<comment type="caution">
    <text evidence="1">The sequence shown here is derived from an EMBL/GenBank/DDBJ whole genome shotgun (WGS) entry which is preliminary data.</text>
</comment>
<dbReference type="RefSeq" id="WP_209773266.1">
    <property type="nucleotide sequence ID" value="NZ_JAGINP010000040.1"/>
</dbReference>
<name>A0ABS4SY84_9PROT</name>
<accession>A0ABS4SY84</accession>
<evidence type="ECO:0000313" key="1">
    <source>
        <dbReference type="EMBL" id="MBP2297068.1"/>
    </source>
</evidence>
<protein>
    <recommendedName>
        <fullName evidence="3">Response receiver domain-containing protein</fullName>
    </recommendedName>
</protein>
<dbReference type="Proteomes" id="UP000781958">
    <property type="component" value="Unassembled WGS sequence"/>
</dbReference>
<dbReference type="EMBL" id="JAGINP010000040">
    <property type="protein sequence ID" value="MBP2297068.1"/>
    <property type="molecule type" value="Genomic_DNA"/>
</dbReference>
<organism evidence="1 2">
    <name type="scientific">Azospirillum rugosum</name>
    <dbReference type="NCBI Taxonomy" id="416170"/>
    <lineage>
        <taxon>Bacteria</taxon>
        <taxon>Pseudomonadati</taxon>
        <taxon>Pseudomonadota</taxon>
        <taxon>Alphaproteobacteria</taxon>
        <taxon>Rhodospirillales</taxon>
        <taxon>Azospirillaceae</taxon>
        <taxon>Azospirillum</taxon>
    </lineage>
</organism>
<feature type="non-terminal residue" evidence="1">
    <location>
        <position position="539"/>
    </location>
</feature>
<sequence length="539" mass="59796">MSLRDLLVQREVTRALIVDDALDTVPLAADLDNYADEWSTFAADLNDHQRELINRAWPDGKGFRFTEKIVQNEYVAAIWRLRDELGEVAKALFARYVANHANDLAHVDVAHRRLKEFGLKCTLRGRSFSTEAQATDLIVIDLYLGGAQNQQAFNLSKELLREAVAKRAANPPLVLLISRSSYLEANRDEFRDSVGLTDSGFRILPKQDLDVPGRLERQLERLATNAEETRKLARFFHSLETGIAQAAARTVKGMRRLKLSDIAQVQQLLLEFEGEPTGSYLVDVFDRVLQHEIEAEKGIINSALELNGIKSINHPPPYVAGSPELQDLVQRILSQNPERLRLKSSPEWPVSFGDILRVAAPAVDVPVDKESERTKPFPVEVGLNEVLLVLTPACDLQRGAAPRVLLLVGDVHPVDRTAWKYGSDSRTPAIMLDGQLSWIAWRMKHIDTVSWHDLRLALAHGTVRIVARLREAPALEIQQRLLSGLGRVGLIAPLPATFPVSIEAYVPNALTHSEGAGSRLSLAKMVSAGLVQTKGLAAL</sequence>
<evidence type="ECO:0008006" key="3">
    <source>
        <dbReference type="Google" id="ProtNLM"/>
    </source>
</evidence>
<evidence type="ECO:0000313" key="2">
    <source>
        <dbReference type="Proteomes" id="UP000781958"/>
    </source>
</evidence>
<reference evidence="1 2" key="1">
    <citation type="submission" date="2021-03" db="EMBL/GenBank/DDBJ databases">
        <title>Genomic Encyclopedia of Type Strains, Phase III (KMG-III): the genomes of soil and plant-associated and newly described type strains.</title>
        <authorList>
            <person name="Whitman W."/>
        </authorList>
    </citation>
    <scope>NUCLEOTIDE SEQUENCE [LARGE SCALE GENOMIC DNA]</scope>
    <source>
        <strain evidence="1 2">IMMIB AFH-6</strain>
    </source>
</reference>
<proteinExistence type="predicted"/>